<sequence>MGAVQPFLFGDTWVEVRDGNDTARTIFDRHYSRYVYKDGRKPLLFVGPGEKMVLLTPDARAMFTWRKFISADGQSGVNCAIFRNERPLSRTDSSDLIRAADALADKRWPGERHFTYVNPRAVRSHNPGYCFIKAGWRRCGVTKVRKLLILERPAA</sequence>
<dbReference type="Proteomes" id="UP001163882">
    <property type="component" value="Chromosome"/>
</dbReference>
<reference evidence="1" key="1">
    <citation type="submission" date="2022-10" db="EMBL/GenBank/DDBJ databases">
        <title>YIM 151497 complete genome.</title>
        <authorList>
            <person name="Chen X."/>
        </authorList>
    </citation>
    <scope>NUCLEOTIDE SEQUENCE</scope>
    <source>
        <strain evidence="1">YIM 151497</strain>
    </source>
</reference>
<dbReference type="RefSeq" id="WP_264224653.1">
    <property type="nucleotide sequence ID" value="NZ_CP107716.1"/>
</dbReference>
<protein>
    <submittedName>
        <fullName evidence="1">Uncharacterized protein</fullName>
    </submittedName>
</protein>
<gene>
    <name evidence="1" type="ORF">OF122_13065</name>
</gene>
<dbReference type="EMBL" id="CP107716">
    <property type="protein sequence ID" value="UYQ70989.1"/>
    <property type="molecule type" value="Genomic_DNA"/>
</dbReference>
<evidence type="ECO:0000313" key="1">
    <source>
        <dbReference type="EMBL" id="UYQ70989.1"/>
    </source>
</evidence>
<keyword evidence="2" id="KW-1185">Reference proteome</keyword>
<accession>A0ABY6INF8</accession>
<organism evidence="1 2">
    <name type="scientific">Pelagibacterium flavum</name>
    <dbReference type="NCBI Taxonomy" id="2984530"/>
    <lineage>
        <taxon>Bacteria</taxon>
        <taxon>Pseudomonadati</taxon>
        <taxon>Pseudomonadota</taxon>
        <taxon>Alphaproteobacteria</taxon>
        <taxon>Hyphomicrobiales</taxon>
        <taxon>Devosiaceae</taxon>
        <taxon>Pelagibacterium</taxon>
    </lineage>
</organism>
<proteinExistence type="predicted"/>
<evidence type="ECO:0000313" key="2">
    <source>
        <dbReference type="Proteomes" id="UP001163882"/>
    </source>
</evidence>
<name>A0ABY6INF8_9HYPH</name>